<gene>
    <name evidence="1" type="ORF">NC653_000774</name>
</gene>
<comment type="caution">
    <text evidence="1">The sequence shown here is derived from an EMBL/GenBank/DDBJ whole genome shotgun (WGS) entry which is preliminary data.</text>
</comment>
<reference evidence="1 2" key="1">
    <citation type="journal article" date="2023" name="Mol. Ecol. Resour.">
        <title>Chromosome-level genome assembly of a triploid poplar Populus alba 'Berolinensis'.</title>
        <authorList>
            <person name="Chen S."/>
            <person name="Yu Y."/>
            <person name="Wang X."/>
            <person name="Wang S."/>
            <person name="Zhang T."/>
            <person name="Zhou Y."/>
            <person name="He R."/>
            <person name="Meng N."/>
            <person name="Wang Y."/>
            <person name="Liu W."/>
            <person name="Liu Z."/>
            <person name="Liu J."/>
            <person name="Guo Q."/>
            <person name="Huang H."/>
            <person name="Sederoff R.R."/>
            <person name="Wang G."/>
            <person name="Qu G."/>
            <person name="Chen S."/>
        </authorList>
    </citation>
    <scope>NUCLEOTIDE SEQUENCE [LARGE SCALE GENOMIC DNA]</scope>
    <source>
        <strain evidence="1">SC-2020</strain>
    </source>
</reference>
<protein>
    <submittedName>
        <fullName evidence="1">Uncharacterized protein</fullName>
    </submittedName>
</protein>
<name>A0AAD6RJE6_9ROSI</name>
<proteinExistence type="predicted"/>
<dbReference type="EMBL" id="JAQIZT010000001">
    <property type="protein sequence ID" value="KAJ7010140.1"/>
    <property type="molecule type" value="Genomic_DNA"/>
</dbReference>
<sequence>MERENARIAKKERRGAIAKKVVDIYSHDLDYYRPICLFVRFFSCLRCIDASRWDYILYNQVAY</sequence>
<dbReference type="AlphaFoldDB" id="A0AAD6RJE6"/>
<keyword evidence="2" id="KW-1185">Reference proteome</keyword>
<organism evidence="1 2">
    <name type="scientific">Populus alba x Populus x berolinensis</name>
    <dbReference type="NCBI Taxonomy" id="444605"/>
    <lineage>
        <taxon>Eukaryota</taxon>
        <taxon>Viridiplantae</taxon>
        <taxon>Streptophyta</taxon>
        <taxon>Embryophyta</taxon>
        <taxon>Tracheophyta</taxon>
        <taxon>Spermatophyta</taxon>
        <taxon>Magnoliopsida</taxon>
        <taxon>eudicotyledons</taxon>
        <taxon>Gunneridae</taxon>
        <taxon>Pentapetalae</taxon>
        <taxon>rosids</taxon>
        <taxon>fabids</taxon>
        <taxon>Malpighiales</taxon>
        <taxon>Salicaceae</taxon>
        <taxon>Saliceae</taxon>
        <taxon>Populus</taxon>
    </lineage>
</organism>
<dbReference type="Proteomes" id="UP001164929">
    <property type="component" value="Chromosome 1"/>
</dbReference>
<accession>A0AAD6RJE6</accession>
<evidence type="ECO:0000313" key="1">
    <source>
        <dbReference type="EMBL" id="KAJ7010140.1"/>
    </source>
</evidence>
<evidence type="ECO:0000313" key="2">
    <source>
        <dbReference type="Proteomes" id="UP001164929"/>
    </source>
</evidence>